<dbReference type="Gene3D" id="3.40.50.150">
    <property type="entry name" value="Vaccinia Virus protein VP39"/>
    <property type="match status" value="1"/>
</dbReference>
<evidence type="ECO:0000313" key="2">
    <source>
        <dbReference type="Proteomes" id="UP001142610"/>
    </source>
</evidence>
<keyword evidence="1" id="KW-0489">Methyltransferase</keyword>
<name>A0A9X2L6F5_9PROT</name>
<reference evidence="1" key="1">
    <citation type="submission" date="2022-07" db="EMBL/GenBank/DDBJ databases">
        <title>Parvularcula maris sp. nov., an algicidal bacterium isolated from seawater.</title>
        <authorList>
            <person name="Li F."/>
        </authorList>
    </citation>
    <scope>NUCLEOTIDE SEQUENCE</scope>
    <source>
        <strain evidence="1">BGMRC 0090</strain>
    </source>
</reference>
<dbReference type="SUPFAM" id="SSF53335">
    <property type="entry name" value="S-adenosyl-L-methionine-dependent methyltransferases"/>
    <property type="match status" value="1"/>
</dbReference>
<protein>
    <submittedName>
        <fullName evidence="1">Class I SAM-dependent methyltransferase</fullName>
    </submittedName>
</protein>
<dbReference type="CDD" id="cd02440">
    <property type="entry name" value="AdoMet_MTases"/>
    <property type="match status" value="1"/>
</dbReference>
<sequence>MTSEPGYPPCPLCRSLERELAASWEAWEESLSRRPDGPMRLEAGRSCGVAEDRPELLSCSSCGSVSMYPLPSDDQLARFYTAYHATSGFMAKAEKKVARARKRLRLLTPLSPKPNGPKRRFLEVGASIGTAAEAARRKGFEAHAVEIDPDAVAKGQELYPEICFHKGMLQDVPVTEPFEMIYGAEVIEHVPDPEGFLTLCRERLAPKGVLYLTTPDAGHFRRPKALLDWHSVKPPEHIHLFTKAGMGALLKRTGFGRHFLPFHTKPGMRVIALRD</sequence>
<dbReference type="EMBL" id="JANIBC010000001">
    <property type="protein sequence ID" value="MCQ8183920.1"/>
    <property type="molecule type" value="Genomic_DNA"/>
</dbReference>
<keyword evidence="1" id="KW-0808">Transferase</keyword>
<proteinExistence type="predicted"/>
<dbReference type="Proteomes" id="UP001142610">
    <property type="component" value="Unassembled WGS sequence"/>
</dbReference>
<dbReference type="RefSeq" id="WP_256617724.1">
    <property type="nucleotide sequence ID" value="NZ_JANIBC010000001.1"/>
</dbReference>
<dbReference type="GO" id="GO:0032259">
    <property type="term" value="P:methylation"/>
    <property type="evidence" value="ECO:0007669"/>
    <property type="project" value="UniProtKB-KW"/>
</dbReference>
<gene>
    <name evidence="1" type="ORF">NOG11_00820</name>
</gene>
<dbReference type="AlphaFoldDB" id="A0A9X2L6F5"/>
<evidence type="ECO:0000313" key="1">
    <source>
        <dbReference type="EMBL" id="MCQ8183920.1"/>
    </source>
</evidence>
<comment type="caution">
    <text evidence="1">The sequence shown here is derived from an EMBL/GenBank/DDBJ whole genome shotgun (WGS) entry which is preliminary data.</text>
</comment>
<accession>A0A9X2L6F5</accession>
<keyword evidence="2" id="KW-1185">Reference proteome</keyword>
<dbReference type="Pfam" id="PF13489">
    <property type="entry name" value="Methyltransf_23"/>
    <property type="match status" value="1"/>
</dbReference>
<dbReference type="GO" id="GO:0008168">
    <property type="term" value="F:methyltransferase activity"/>
    <property type="evidence" value="ECO:0007669"/>
    <property type="project" value="UniProtKB-KW"/>
</dbReference>
<dbReference type="PANTHER" id="PTHR43861">
    <property type="entry name" value="TRANS-ACONITATE 2-METHYLTRANSFERASE-RELATED"/>
    <property type="match status" value="1"/>
</dbReference>
<organism evidence="1 2">
    <name type="scientific">Parvularcula maris</name>
    <dbReference type="NCBI Taxonomy" id="2965077"/>
    <lineage>
        <taxon>Bacteria</taxon>
        <taxon>Pseudomonadati</taxon>
        <taxon>Pseudomonadota</taxon>
        <taxon>Alphaproteobacteria</taxon>
        <taxon>Parvularculales</taxon>
        <taxon>Parvularculaceae</taxon>
        <taxon>Parvularcula</taxon>
    </lineage>
</organism>
<dbReference type="InterPro" id="IPR029063">
    <property type="entry name" value="SAM-dependent_MTases_sf"/>
</dbReference>